<dbReference type="Pfam" id="PF09312">
    <property type="entry name" value="SurA_N"/>
    <property type="match status" value="1"/>
</dbReference>
<keyword evidence="1" id="KW-0732">Signal</keyword>
<dbReference type="InterPro" id="IPR027304">
    <property type="entry name" value="Trigger_fact/SurA_dom_sf"/>
</dbReference>
<name>A0ABT0D658_9HYPH</name>
<dbReference type="Proteomes" id="UP001203284">
    <property type="component" value="Unassembled WGS sequence"/>
</dbReference>
<dbReference type="GO" id="GO:0016853">
    <property type="term" value="F:isomerase activity"/>
    <property type="evidence" value="ECO:0007669"/>
    <property type="project" value="UniProtKB-KW"/>
</dbReference>
<evidence type="ECO:0000313" key="6">
    <source>
        <dbReference type="Proteomes" id="UP001203284"/>
    </source>
</evidence>
<protein>
    <submittedName>
        <fullName evidence="5">Peptidylprolyl isomerase</fullName>
    </submittedName>
</protein>
<organism evidence="5 6">
    <name type="scientific">Ancylobacter crimeensis</name>
    <dbReference type="NCBI Taxonomy" id="2579147"/>
    <lineage>
        <taxon>Bacteria</taxon>
        <taxon>Pseudomonadati</taxon>
        <taxon>Pseudomonadota</taxon>
        <taxon>Alphaproteobacteria</taxon>
        <taxon>Hyphomicrobiales</taxon>
        <taxon>Xanthobacteraceae</taxon>
        <taxon>Ancylobacter</taxon>
    </lineage>
</organism>
<evidence type="ECO:0000259" key="4">
    <source>
        <dbReference type="Pfam" id="PF09312"/>
    </source>
</evidence>
<evidence type="ECO:0000313" key="5">
    <source>
        <dbReference type="EMBL" id="MCK0195426.1"/>
    </source>
</evidence>
<dbReference type="Gene3D" id="1.10.4030.10">
    <property type="entry name" value="Porin chaperone SurA, peptide-binding domain"/>
    <property type="match status" value="1"/>
</dbReference>
<comment type="caution">
    <text evidence="5">The sequence shown here is derived from an EMBL/GenBank/DDBJ whole genome shotgun (WGS) entry which is preliminary data.</text>
</comment>
<dbReference type="SUPFAM" id="SSF109998">
    <property type="entry name" value="Triger factor/SurA peptide-binding domain-like"/>
    <property type="match status" value="1"/>
</dbReference>
<dbReference type="PANTHER" id="PTHR47637:SF1">
    <property type="entry name" value="CHAPERONE SURA"/>
    <property type="match status" value="1"/>
</dbReference>
<reference evidence="5 6" key="1">
    <citation type="submission" date="2022-04" db="EMBL/GenBank/DDBJ databases">
        <authorList>
            <person name="Grouzdev D.S."/>
            <person name="Pantiukh K.S."/>
            <person name="Krutkina M.S."/>
        </authorList>
    </citation>
    <scope>NUCLEOTIDE SEQUENCE [LARGE SCALE GENOMIC DNA]</scope>
    <source>
        <strain evidence="5 6">6x-1</strain>
    </source>
</reference>
<dbReference type="InterPro" id="IPR050280">
    <property type="entry name" value="OMP_Chaperone_SurA"/>
</dbReference>
<dbReference type="PANTHER" id="PTHR47637">
    <property type="entry name" value="CHAPERONE SURA"/>
    <property type="match status" value="1"/>
</dbReference>
<keyword evidence="6" id="KW-1185">Reference proteome</keyword>
<dbReference type="EMBL" id="JALKCH010000001">
    <property type="protein sequence ID" value="MCK0195426.1"/>
    <property type="molecule type" value="Genomic_DNA"/>
</dbReference>
<evidence type="ECO:0000256" key="3">
    <source>
        <dbReference type="SAM" id="MobiDB-lite"/>
    </source>
</evidence>
<proteinExistence type="predicted"/>
<dbReference type="RefSeq" id="WP_247025712.1">
    <property type="nucleotide sequence ID" value="NZ_JALKCH010000001.1"/>
</dbReference>
<accession>A0ABT0D658</accession>
<feature type="domain" description="SurA N-terminal" evidence="4">
    <location>
        <begin position="98"/>
        <end position="172"/>
    </location>
</feature>
<gene>
    <name evidence="5" type="ORF">MWN34_00710</name>
</gene>
<keyword evidence="2" id="KW-0697">Rotamase</keyword>
<sequence>MMGTGNRGVAREPASSGIGAVGGAGRGRRSLFAAAGRLLRATPLALALGTAATSAGLLVGPLAGPVAAQQILVMVQGQPITSFDVAQRIRIAQLTERKSLGQKQALEDLINDRLKVFTANRFGITADDAEVNKMFANMANRSGRTPDELTKALAGSGIDARILKDQMRADFVWNSYVRGRFSSVATVRDADVFAAMKDTDRSQAQRTTEFTLRQIVLVVPRAAPPAARAQRLAEANALRQRFSNCDAGIAAAQAMREVVVRDPVVRTSGDVSAPLRKVLADTPVGGTTQPEVSQAGIEFVAVCGKREVIGDSVQKKEVQQDLQSKQFDALSDRLMKDARKAALIEYKR</sequence>
<keyword evidence="5" id="KW-0413">Isomerase</keyword>
<dbReference type="InterPro" id="IPR015391">
    <property type="entry name" value="SurA_N"/>
</dbReference>
<evidence type="ECO:0000256" key="1">
    <source>
        <dbReference type="ARBA" id="ARBA00022729"/>
    </source>
</evidence>
<evidence type="ECO:0000256" key="2">
    <source>
        <dbReference type="ARBA" id="ARBA00023110"/>
    </source>
</evidence>
<feature type="region of interest" description="Disordered" evidence="3">
    <location>
        <begin position="1"/>
        <end position="21"/>
    </location>
</feature>